<dbReference type="RefSeq" id="XP_067495712.1">
    <property type="nucleotide sequence ID" value="XM_067629720.1"/>
</dbReference>
<evidence type="ECO:0000313" key="2">
    <source>
        <dbReference type="Proteomes" id="UP000283090"/>
    </source>
</evidence>
<proteinExistence type="predicted"/>
<accession>A0A437AGC1</accession>
<keyword evidence="2" id="KW-1185">Reference proteome</keyword>
<dbReference type="Proteomes" id="UP000283090">
    <property type="component" value="Unassembled WGS sequence"/>
</dbReference>
<name>A0A437AGC1_ARTFL</name>
<gene>
    <name evidence="1" type="ORF">DFL_001144</name>
</gene>
<dbReference type="GeneID" id="93583455"/>
<reference evidence="1 2" key="1">
    <citation type="submission" date="2019-01" db="EMBL/GenBank/DDBJ databases">
        <title>Intercellular communication is required for trap formation in the nematode-trapping fungus Duddingtonia flagrans.</title>
        <authorList>
            <person name="Youssar L."/>
            <person name="Wernet V."/>
            <person name="Hensel N."/>
            <person name="Hildebrandt H.-G."/>
            <person name="Fischer R."/>
        </authorList>
    </citation>
    <scope>NUCLEOTIDE SEQUENCE [LARGE SCALE GENOMIC DNA]</scope>
    <source>
        <strain evidence="1 2">CBS H-5679</strain>
    </source>
</reference>
<dbReference type="VEuPathDB" id="FungiDB:DFL_001144"/>
<comment type="caution">
    <text evidence="1">The sequence shown here is derived from an EMBL/GenBank/DDBJ whole genome shotgun (WGS) entry which is preliminary data.</text>
</comment>
<dbReference type="EMBL" id="SAEB01000001">
    <property type="protein sequence ID" value="RVD90168.1"/>
    <property type="molecule type" value="Genomic_DNA"/>
</dbReference>
<evidence type="ECO:0000313" key="1">
    <source>
        <dbReference type="EMBL" id="RVD90168.1"/>
    </source>
</evidence>
<sequence>MRWGFPEVGISWRCDWLAGQARPTALTVRTVLVRQTPGRRVDDKPTQSAFEIHIHSIDISSTSPLISWYTYNYGVAVVSRADMHRTCNATAGPPSPVDLDSDLI</sequence>
<protein>
    <submittedName>
        <fullName evidence="1">Uncharacterized protein</fullName>
    </submittedName>
</protein>
<organism evidence="1 2">
    <name type="scientific">Arthrobotrys flagrans</name>
    <name type="common">Nematode-trapping fungus</name>
    <name type="synonym">Trichothecium flagrans</name>
    <dbReference type="NCBI Taxonomy" id="97331"/>
    <lineage>
        <taxon>Eukaryota</taxon>
        <taxon>Fungi</taxon>
        <taxon>Dikarya</taxon>
        <taxon>Ascomycota</taxon>
        <taxon>Pezizomycotina</taxon>
        <taxon>Orbiliomycetes</taxon>
        <taxon>Orbiliales</taxon>
        <taxon>Orbiliaceae</taxon>
        <taxon>Arthrobotrys</taxon>
    </lineage>
</organism>
<dbReference type="AlphaFoldDB" id="A0A437AGC1"/>